<dbReference type="SUPFAM" id="SSF110296">
    <property type="entry name" value="Oligoxyloglucan reducing end-specific cellobiohydrolase"/>
    <property type="match status" value="3"/>
</dbReference>
<dbReference type="Gene3D" id="2.130.10.10">
    <property type="entry name" value="YVTN repeat-like/Quinoprotein amine dehydrogenase"/>
    <property type="match status" value="5"/>
</dbReference>
<dbReference type="Proteomes" id="UP000617628">
    <property type="component" value="Unassembled WGS sequence"/>
</dbReference>
<reference evidence="1" key="1">
    <citation type="submission" date="2021-01" db="EMBL/GenBank/DDBJ databases">
        <title>Modified the classification status of verrucomicrobia.</title>
        <authorList>
            <person name="Feng X."/>
        </authorList>
    </citation>
    <scope>NUCLEOTIDE SEQUENCE</scope>
    <source>
        <strain evidence="1">KCTC 13126</strain>
    </source>
</reference>
<dbReference type="PANTHER" id="PTHR43739:SF5">
    <property type="entry name" value="EXO-ALPHA-SIALIDASE"/>
    <property type="match status" value="1"/>
</dbReference>
<dbReference type="InterPro" id="IPR052025">
    <property type="entry name" value="Xyloglucanase_GH74"/>
</dbReference>
<proteinExistence type="predicted"/>
<gene>
    <name evidence="1" type="ORF">JIN87_10195</name>
</gene>
<evidence type="ECO:0000313" key="1">
    <source>
        <dbReference type="EMBL" id="MBK1877240.1"/>
    </source>
</evidence>
<evidence type="ECO:0000313" key="2">
    <source>
        <dbReference type="Proteomes" id="UP000617628"/>
    </source>
</evidence>
<organism evidence="1 2">
    <name type="scientific">Pelagicoccus mobilis</name>
    <dbReference type="NCBI Taxonomy" id="415221"/>
    <lineage>
        <taxon>Bacteria</taxon>
        <taxon>Pseudomonadati</taxon>
        <taxon>Verrucomicrobiota</taxon>
        <taxon>Opitutia</taxon>
        <taxon>Puniceicoccales</taxon>
        <taxon>Pelagicoccaceae</taxon>
        <taxon>Pelagicoccus</taxon>
    </lineage>
</organism>
<sequence>MNRMKSLWSLYVLPFRFPEVCSSLLRNYWDAVAQLGSQRRSAALRGIIITFAAGTSLSGSTDKTGWYNAGGMGGNGFVGAIDINEGSSATEYDVALGLDTGGVWVSADEGDSFMPIGGEQLTGWGGDNSRKNGYEVKFIPGTSDKRDVLVGTLDGNIFRTSYDPSGIYSLQSVYHSNDNEILFTSIEFAPSNSNVVYAASGNKTFYFKGKFGGPPTQPEFLRSTDAGLTWQVRTPLPIPGSQSFASINTIAVHPTDEDIVFAASDVGLFKTTNGGSTWTKIHGSSGNVLPHDCVFGVAVSETSPNTMYASMMPYADMRTYLVDQALYVFQNPGNVGGIYKTTDGGTNWTKMSINNPPDGLFGETGMFYDVAVSQLNANRVYAAYRVGTSSSDSRVFRTTNGGTNWTGLNSYSGNFLDFFIPQSLAVQAISTSSDHLVVTGAGAGIYKSTDSGASFLPMVTSSTSYERFGIHRGWGMEAPQGNDMHVDANDPSVMYYAEADRGFWKSEDYGNSWLMMGDPNNSKQGKGIGIISDPDNSDIVYAWSAFPHNQFQKFTDRTKPHFFKNDTAGDDRLDENNDPLLNGVPEANIFDLMLDPTPLSAANALTSRTLYAAVGSTPFYKVRVRVDTVNELYYVYVYGTLVSPASGLSFRNSISGGLDKMIFEMGQKAGEFRIDSVKVVNADTEVYSEGFNDYSSGQSVPDWTFTTKGNGVVDTTIFPNKSDRVLKIESQVDGDTAEAECALSSAQTGEEIDVFFDVFFNDTTNWKEVSLRSGSTVFAKLAFTNGELRARDSVAWQTLSGVDIESITEHRGVYKSVNSGASWTTMNSGLPGGMYIRKIRIDPNNLSTLYIADASNSQGGVFKHTGTGSWSRVMSIDKIEALATVDNSGSTVVFAASNDKSGDHGIYRSTNGGSTWTCVHTTDASDGEPVPNDGYRYFDLYADYSGSEQEVLAATTFGVLRSTDGGTTWNDFNKDIPYASTLFIKKFNDSLGERYYAGLNCEGVAVRYKLPFDVTQYRRKGSEDIAYTVRKAVDHIQVYPDAAWSIDDVDNIGYGGDLYLFTSSFEDRNRSDLTLSTIELEQDAIVHALLPTGLKPDWLSEYGFVKRSGVSSSLRNRDDVTTEIMDIWTKDYLSEDVLMVLGGLKEGNPTSGMQYIVFIEKASNNTLFADDFETQPNPSPWTDTINGFSHINDSGNTVFQSDNATGTCRSYAGQSSWTDYAVEAKMKASSWGGSQAGLIARYSDNSNYYLLFYKPSAGTLTIQKNVGGTKTNLASEPATLNPGDFYNLKFVVSGNNLLGYLNDIMVVSATDSSHSSGRAGVNTYKQIASFDDFSVKN</sequence>
<name>A0A934RTD9_9BACT</name>
<dbReference type="EMBL" id="JAENIL010000016">
    <property type="protein sequence ID" value="MBK1877240.1"/>
    <property type="molecule type" value="Genomic_DNA"/>
</dbReference>
<comment type="caution">
    <text evidence="1">The sequence shown here is derived from an EMBL/GenBank/DDBJ whole genome shotgun (WGS) entry which is preliminary data.</text>
</comment>
<keyword evidence="2" id="KW-1185">Reference proteome</keyword>
<dbReference type="InterPro" id="IPR015943">
    <property type="entry name" value="WD40/YVTN_repeat-like_dom_sf"/>
</dbReference>
<dbReference type="Gene3D" id="2.60.120.560">
    <property type="entry name" value="Exo-inulinase, domain 1"/>
    <property type="match status" value="1"/>
</dbReference>
<protein>
    <submittedName>
        <fullName evidence="1">Uncharacterized protein</fullName>
    </submittedName>
</protein>
<dbReference type="GO" id="GO:0010411">
    <property type="term" value="P:xyloglucan metabolic process"/>
    <property type="evidence" value="ECO:0007669"/>
    <property type="project" value="TreeGrafter"/>
</dbReference>
<accession>A0A934RTD9</accession>
<dbReference type="RefSeq" id="WP_200355456.1">
    <property type="nucleotide sequence ID" value="NZ_JAENIL010000016.1"/>
</dbReference>
<dbReference type="PANTHER" id="PTHR43739">
    <property type="entry name" value="XYLOGLUCANASE (EUROFUNG)"/>
    <property type="match status" value="1"/>
</dbReference>